<dbReference type="EMBL" id="ASXS01000023">
    <property type="protein sequence ID" value="EPP20139.1"/>
    <property type="molecule type" value="Genomic_DNA"/>
</dbReference>
<accession>S7HWL1</accession>
<sequence>MPLRATLNDNDIQSFNYDYEGWASLKETYKNQSLIMPCCQMKAVPKTSKLGTQYFAHARRGDCDSNPETKEHIHLKFLIAKVAKQCGWDVITEHEGYTPDGEKWIADVYCQKGSSKLAFEVQWSHQTIDEYLRRTEKYTKSGVRCAWLFRLKGKREYYRSDFVESYLLPYFSFRHKDDEFVVTRYDTPIQDFVIGMLSGHLAWLPKKNDFLNTRICYTEHDCWRCRKPINIITSLDIYTSQDNFIETLPFTNDLVAKWIANHISERILWKCGIGTVKMRYSKTVGGEYMSNGCVHCDALQGNFFDTHELEYDNDESFINYQWSYSPDELPINAGWFFRGSRGRSFY</sequence>
<dbReference type="PATRIC" id="fig|1336752.4.peg.4009"/>
<organism evidence="2 3">
    <name type="scientific">Vibrio fluvialis PG41</name>
    <dbReference type="NCBI Taxonomy" id="1336752"/>
    <lineage>
        <taxon>Bacteria</taxon>
        <taxon>Pseudomonadati</taxon>
        <taxon>Pseudomonadota</taxon>
        <taxon>Gammaproteobacteria</taxon>
        <taxon>Vibrionales</taxon>
        <taxon>Vibrionaceae</taxon>
        <taxon>Vibrio</taxon>
    </lineage>
</organism>
<evidence type="ECO:0000313" key="3">
    <source>
        <dbReference type="Proteomes" id="UP000014854"/>
    </source>
</evidence>
<proteinExistence type="predicted"/>
<dbReference type="InterPro" id="IPR010330">
    <property type="entry name" value="CoiA_nuc"/>
</dbReference>
<gene>
    <name evidence="2" type="ORF">L910_2338</name>
</gene>
<comment type="caution">
    <text evidence="2">The sequence shown here is derived from an EMBL/GenBank/DDBJ whole genome shotgun (WGS) entry which is preliminary data.</text>
</comment>
<feature type="domain" description="Competence protein CoiA nuclease-like" evidence="1">
    <location>
        <begin position="68"/>
        <end position="193"/>
    </location>
</feature>
<evidence type="ECO:0000259" key="1">
    <source>
        <dbReference type="Pfam" id="PF06054"/>
    </source>
</evidence>
<reference evidence="2 3" key="1">
    <citation type="journal article" date="2013" name="Gut Pathog.">
        <title>Evidence of a new metabolic capacity in an emerging diarrheal pathogen: lessons from the draft genomes of Vibrio fluvialis strains PG41 and I21563.</title>
        <authorList>
            <person name="Khatri I."/>
            <person name="Mahajan S."/>
            <person name="Dureja C."/>
            <person name="Subramanian S."/>
            <person name="Raychaudhuri S."/>
        </authorList>
    </citation>
    <scope>NUCLEOTIDE SEQUENCE [LARGE SCALE GENOMIC DNA]</scope>
    <source>
        <strain evidence="2 3">PG41</strain>
    </source>
</reference>
<dbReference type="AlphaFoldDB" id="S7HWL1"/>
<name>S7HWL1_VIBFL</name>
<dbReference type="RefSeq" id="WP_020331765.1">
    <property type="nucleotide sequence ID" value="NZ_ASXS01000023.1"/>
</dbReference>
<dbReference type="Proteomes" id="UP000014854">
    <property type="component" value="Unassembled WGS sequence"/>
</dbReference>
<dbReference type="Pfam" id="PF06054">
    <property type="entry name" value="CoiA_nuc"/>
    <property type="match status" value="1"/>
</dbReference>
<evidence type="ECO:0000313" key="2">
    <source>
        <dbReference type="EMBL" id="EPP20139.1"/>
    </source>
</evidence>
<protein>
    <recommendedName>
        <fullName evidence="1">Competence protein CoiA nuclease-like domain-containing protein</fullName>
    </recommendedName>
</protein>